<evidence type="ECO:0000313" key="2">
    <source>
        <dbReference type="EMBL" id="KAL3796556.1"/>
    </source>
</evidence>
<gene>
    <name evidence="2" type="ORF">HJC23_009687</name>
</gene>
<keyword evidence="3" id="KW-1185">Reference proteome</keyword>
<comment type="caution">
    <text evidence="2">The sequence shown here is derived from an EMBL/GenBank/DDBJ whole genome shotgun (WGS) entry which is preliminary data.</text>
</comment>
<feature type="compositionally biased region" description="Low complexity" evidence="1">
    <location>
        <begin position="1"/>
        <end position="21"/>
    </location>
</feature>
<feature type="region of interest" description="Disordered" evidence="1">
    <location>
        <begin position="371"/>
        <end position="398"/>
    </location>
</feature>
<reference evidence="2 3" key="1">
    <citation type="journal article" date="2020" name="G3 (Bethesda)">
        <title>Improved Reference Genome for Cyclotella cryptica CCMP332, a Model for Cell Wall Morphogenesis, Salinity Adaptation, and Lipid Production in Diatoms (Bacillariophyta).</title>
        <authorList>
            <person name="Roberts W.R."/>
            <person name="Downey K.M."/>
            <person name="Ruck E.C."/>
            <person name="Traller J.C."/>
            <person name="Alverson A.J."/>
        </authorList>
    </citation>
    <scope>NUCLEOTIDE SEQUENCE [LARGE SCALE GENOMIC DNA]</scope>
    <source>
        <strain evidence="2 3">CCMP332</strain>
    </source>
</reference>
<evidence type="ECO:0000313" key="3">
    <source>
        <dbReference type="Proteomes" id="UP001516023"/>
    </source>
</evidence>
<dbReference type="Proteomes" id="UP001516023">
    <property type="component" value="Unassembled WGS sequence"/>
</dbReference>
<feature type="compositionally biased region" description="Polar residues" evidence="1">
    <location>
        <begin position="31"/>
        <end position="40"/>
    </location>
</feature>
<protein>
    <submittedName>
        <fullName evidence="2">Uncharacterized protein</fullName>
    </submittedName>
</protein>
<feature type="region of interest" description="Disordered" evidence="1">
    <location>
        <begin position="484"/>
        <end position="513"/>
    </location>
</feature>
<proteinExistence type="predicted"/>
<organism evidence="2 3">
    <name type="scientific">Cyclotella cryptica</name>
    <dbReference type="NCBI Taxonomy" id="29204"/>
    <lineage>
        <taxon>Eukaryota</taxon>
        <taxon>Sar</taxon>
        <taxon>Stramenopiles</taxon>
        <taxon>Ochrophyta</taxon>
        <taxon>Bacillariophyta</taxon>
        <taxon>Coscinodiscophyceae</taxon>
        <taxon>Thalassiosirophycidae</taxon>
        <taxon>Stephanodiscales</taxon>
        <taxon>Stephanodiscaceae</taxon>
        <taxon>Cyclotella</taxon>
    </lineage>
</organism>
<name>A0ABD3Q9C8_9STRA</name>
<accession>A0ABD3Q9C8</accession>
<dbReference type="EMBL" id="JABMIG020000062">
    <property type="protein sequence ID" value="KAL3796556.1"/>
    <property type="molecule type" value="Genomic_DNA"/>
</dbReference>
<feature type="compositionally biased region" description="Acidic residues" evidence="1">
    <location>
        <begin position="491"/>
        <end position="509"/>
    </location>
</feature>
<sequence length="893" mass="98756">MASFSDSSSTTTKDEFPPTTTLKSSRHKPTGKNSTPASFATSTARAITPLHAIPYVHGSYASASPHFLSQSKFASILKRLLPGAYDELRSLMATTAAVRGQDLSSGKGGSMKSRSIPDPVKVMKWAENNPVVSAFGIWESDSGRRTVRCPFNLAMHEGGGGMTSADAVSHAKASFRRRRRLQKAEAAALPTNHGASFEIRPSHNKPALEWDVFLDPKLVRQVSAAMEVVSDLESRMGRLARLRRQRQSERAATSRSVYGGDSDDEDEEEYDLYQSHTAAQIEVDRLVSQLMKRMVLAHGSMSQLVLEAMGVAKDYNYKSVVKGVRETAAVAPSGGVNRRHNHSANRRREKEWSMPLAWDKEEEQRDFESLVNPNNFKSGYARGNSHDKENRRKNARASSFVGSRGIFMENWLSIFSQTLVLLKSNADGGSKMQSTAAHSSSYSKRAGENIRIDTQPAQIGQTEGFGGFLRNMLFLRKNSSFPIPSPIPVEDKEEDSEEREESEDIDYDTSDCASNDMHMPSLLDISPRSHDSDAYDDMFSSPHAPTSSLGALCGVSLCFRGDAGMSSSSVNDLQYPSYSMSRDIQRISEVLGEPLRLVLDLKSRRVPPKVWSRLIDSMRSRGLVVEGIGSFDMDELRVIAKSCTCPLTPILFFHSVGDLQRACHANEVKKGDTVYFNGGSLMWKSTLMEAAERGCCGCIETTDIDDIDVMSDVSSNRPDIASANKPLWGRKGSYSFQPYAYPRASLSDWERVICKATLECYQRHFDLKVGVYVQEFSISPDALDALSCFVNAHGALYDQGLAFGGINGIAVKHIRGDGYWNQRYMGRSWDFNARPSNDMMPLKPEDHHIVQKAIQAGGWGHVASTYEVTEEQAGAMTLTKREPCNFVQPGLGF</sequence>
<feature type="region of interest" description="Disordered" evidence="1">
    <location>
        <begin position="243"/>
        <end position="267"/>
    </location>
</feature>
<feature type="region of interest" description="Disordered" evidence="1">
    <location>
        <begin position="1"/>
        <end position="40"/>
    </location>
</feature>
<evidence type="ECO:0000256" key="1">
    <source>
        <dbReference type="SAM" id="MobiDB-lite"/>
    </source>
</evidence>
<dbReference type="AlphaFoldDB" id="A0ABD3Q9C8"/>